<evidence type="ECO:0000256" key="1">
    <source>
        <dbReference type="ARBA" id="ARBA00022801"/>
    </source>
</evidence>
<dbReference type="STRING" id="429701.A0A2G9GZA2"/>
<evidence type="ECO:0000313" key="4">
    <source>
        <dbReference type="Proteomes" id="UP000231279"/>
    </source>
</evidence>
<keyword evidence="4" id="KW-1185">Reference proteome</keyword>
<comment type="caution">
    <text evidence="3">The sequence shown here is derived from an EMBL/GenBank/DDBJ whole genome shotgun (WGS) entry which is preliminary data.</text>
</comment>
<dbReference type="Gene3D" id="3.40.50.1820">
    <property type="entry name" value="alpha/beta hydrolase"/>
    <property type="match status" value="1"/>
</dbReference>
<dbReference type="InterPro" id="IPR044819">
    <property type="entry name" value="OBL-like"/>
</dbReference>
<dbReference type="GO" id="GO:0004806">
    <property type="term" value="F:triacylglycerol lipase activity"/>
    <property type="evidence" value="ECO:0007669"/>
    <property type="project" value="UniProtKB-EC"/>
</dbReference>
<dbReference type="CDD" id="cd00519">
    <property type="entry name" value="Lipase_3"/>
    <property type="match status" value="1"/>
</dbReference>
<dbReference type="PANTHER" id="PTHR46086">
    <property type="entry name" value="ALPHA/BETA-HYDROLASES SUPERFAMILY PROTEIN"/>
    <property type="match status" value="1"/>
</dbReference>
<proteinExistence type="predicted"/>
<dbReference type="EMBL" id="NKXS01003187">
    <property type="protein sequence ID" value="PIN10582.1"/>
    <property type="molecule type" value="Genomic_DNA"/>
</dbReference>
<accession>A0A2G9GZA2</accession>
<dbReference type="OrthoDB" id="438440at2759"/>
<dbReference type="GO" id="GO:0006629">
    <property type="term" value="P:lipid metabolic process"/>
    <property type="evidence" value="ECO:0007669"/>
    <property type="project" value="InterPro"/>
</dbReference>
<dbReference type="InterPro" id="IPR029058">
    <property type="entry name" value="AB_hydrolase_fold"/>
</dbReference>
<evidence type="ECO:0000259" key="2">
    <source>
        <dbReference type="Pfam" id="PF01764"/>
    </source>
</evidence>
<dbReference type="EC" id="3.1.1.3" evidence="3"/>
<name>A0A2G9GZA2_9LAMI</name>
<keyword evidence="1 3" id="KW-0378">Hydrolase</keyword>
<dbReference type="InterPro" id="IPR002921">
    <property type="entry name" value="Fungal_lipase-type"/>
</dbReference>
<protein>
    <submittedName>
        <fullName evidence="3">Putative lipase</fullName>
        <ecNumber evidence="3">3.1.1.3</ecNumber>
    </submittedName>
</protein>
<dbReference type="PANTHER" id="PTHR46086:SF17">
    <property type="entry name" value="ALPHA_BETA-HYDROLASES SUPERFAMILY PROTEIN"/>
    <property type="match status" value="1"/>
</dbReference>
<dbReference type="AlphaFoldDB" id="A0A2G9GZA2"/>
<gene>
    <name evidence="3" type="ORF">CDL12_16825</name>
</gene>
<dbReference type="SUPFAM" id="SSF53474">
    <property type="entry name" value="alpha/beta-Hydrolases"/>
    <property type="match status" value="1"/>
</dbReference>
<organism evidence="3 4">
    <name type="scientific">Handroanthus impetiginosus</name>
    <dbReference type="NCBI Taxonomy" id="429701"/>
    <lineage>
        <taxon>Eukaryota</taxon>
        <taxon>Viridiplantae</taxon>
        <taxon>Streptophyta</taxon>
        <taxon>Embryophyta</taxon>
        <taxon>Tracheophyta</taxon>
        <taxon>Spermatophyta</taxon>
        <taxon>Magnoliopsida</taxon>
        <taxon>eudicotyledons</taxon>
        <taxon>Gunneridae</taxon>
        <taxon>Pentapetalae</taxon>
        <taxon>asterids</taxon>
        <taxon>lamiids</taxon>
        <taxon>Lamiales</taxon>
        <taxon>Bignoniaceae</taxon>
        <taxon>Crescentiina</taxon>
        <taxon>Tabebuia alliance</taxon>
        <taxon>Handroanthus</taxon>
    </lineage>
</organism>
<sequence>MASKTRTSYKRLLLNPRVASILEIFRVLSSTPAEIEKKYFIEAVEVKQSIIECKGIIFLSLLFQKLLQSNGKPLFGSVFESCLNVFGNKTNFRTFLNDLIFRGKVELPDQKSVRFLSTIGHLDNRVDLDKNIKPGSNKYFASLSAMASKIAYENEDFIQHTVEKAWKMDYLEVYDFWDERRQGNTTQAFMFRDKNVDPDTIVVAFRGTEPFNGNDWSTDVDISWYKLQGIKGRVHSGFMSALGLKLDGTWPRSTHPGEHQPAYNTIIEQLKCHFKNVNHQTKFIVTGHSLGGALAILFPAVLVLHNETEVLERLEAVYTFGQPKVGDEKFGKFMKGQFEHYGISYYRFVYNHDIVPRLPFDFSFLMYKHFGTCIYINSVYEAQVLEEEPARKNFITERVDAMWELVRSFLLPHVFGPEYKEGLLQLMFRMSGLLLPGLPDHGPQDYVNATRLAAY</sequence>
<feature type="domain" description="Fungal lipase-type" evidence="2">
    <location>
        <begin position="202"/>
        <end position="361"/>
    </location>
</feature>
<evidence type="ECO:0000313" key="3">
    <source>
        <dbReference type="EMBL" id="PIN10582.1"/>
    </source>
</evidence>
<dbReference type="Pfam" id="PF01764">
    <property type="entry name" value="Lipase_3"/>
    <property type="match status" value="1"/>
</dbReference>
<reference evidence="4" key="1">
    <citation type="journal article" date="2018" name="Gigascience">
        <title>Genome assembly of the Pink Ipe (Handroanthus impetiginosus, Bignoniaceae), a highly valued, ecologically keystone Neotropical timber forest tree.</title>
        <authorList>
            <person name="Silva-Junior O.B."/>
            <person name="Grattapaglia D."/>
            <person name="Novaes E."/>
            <person name="Collevatti R.G."/>
        </authorList>
    </citation>
    <scope>NUCLEOTIDE SEQUENCE [LARGE SCALE GENOMIC DNA]</scope>
    <source>
        <strain evidence="4">cv. UFG-1</strain>
    </source>
</reference>
<dbReference type="Proteomes" id="UP000231279">
    <property type="component" value="Unassembled WGS sequence"/>
</dbReference>